<evidence type="ECO:0000313" key="2">
    <source>
        <dbReference type="EMBL" id="OCB88264.1"/>
    </source>
</evidence>
<gene>
    <name evidence="2" type="ORF">A7U60_g4670</name>
</gene>
<dbReference type="EMBL" id="LNZH02000182">
    <property type="protein sequence ID" value="OCB88264.1"/>
    <property type="molecule type" value="Genomic_DNA"/>
</dbReference>
<evidence type="ECO:0000256" key="1">
    <source>
        <dbReference type="SAM" id="SignalP"/>
    </source>
</evidence>
<sequence>MRSDFLALSAMAFAGFFATAVQAEDWWYSIYYADSNGGFQFLDSDDSNVVTNKQPSVDYVDSLSDKGLRWKFLSGTNNDGYIATQAHQDHIVGYDSGDNEYHADFKKSNDDSAVMAHFINDQQVTLCFDNNCIGAGAKKTEESFAWNVTQIQGV</sequence>
<organism evidence="2 3">
    <name type="scientific">Sanghuangporus baumii</name>
    <name type="common">Phellinus baumii</name>
    <dbReference type="NCBI Taxonomy" id="108892"/>
    <lineage>
        <taxon>Eukaryota</taxon>
        <taxon>Fungi</taxon>
        <taxon>Dikarya</taxon>
        <taxon>Basidiomycota</taxon>
        <taxon>Agaricomycotina</taxon>
        <taxon>Agaricomycetes</taxon>
        <taxon>Hymenochaetales</taxon>
        <taxon>Hymenochaetaceae</taxon>
        <taxon>Sanghuangporus</taxon>
    </lineage>
</organism>
<proteinExistence type="predicted"/>
<dbReference type="AlphaFoldDB" id="A0A9Q5NC74"/>
<reference evidence="2" key="1">
    <citation type="submission" date="2016-06" db="EMBL/GenBank/DDBJ databases">
        <title>Draft Genome sequence of the fungus Inonotus baumii.</title>
        <authorList>
            <person name="Zhu H."/>
            <person name="Lin W."/>
        </authorList>
    </citation>
    <scope>NUCLEOTIDE SEQUENCE</scope>
    <source>
        <strain evidence="2">821</strain>
    </source>
</reference>
<dbReference type="Proteomes" id="UP000757232">
    <property type="component" value="Unassembled WGS sequence"/>
</dbReference>
<evidence type="ECO:0000313" key="3">
    <source>
        <dbReference type="Proteomes" id="UP000757232"/>
    </source>
</evidence>
<accession>A0A9Q5NC74</accession>
<comment type="caution">
    <text evidence="2">The sequence shown here is derived from an EMBL/GenBank/DDBJ whole genome shotgun (WGS) entry which is preliminary data.</text>
</comment>
<feature type="signal peptide" evidence="1">
    <location>
        <begin position="1"/>
        <end position="23"/>
    </location>
</feature>
<feature type="chain" id="PRO_5040404641" evidence="1">
    <location>
        <begin position="24"/>
        <end position="154"/>
    </location>
</feature>
<protein>
    <submittedName>
        <fullName evidence="2">Uncharacterized protein</fullName>
    </submittedName>
</protein>
<name>A0A9Q5NC74_SANBA</name>
<keyword evidence="3" id="KW-1185">Reference proteome</keyword>
<keyword evidence="1" id="KW-0732">Signal</keyword>